<feature type="domain" description="EGF-like" evidence="8">
    <location>
        <begin position="296"/>
        <end position="311"/>
    </location>
</feature>
<evidence type="ECO:0000256" key="4">
    <source>
        <dbReference type="ARBA" id="ARBA00022729"/>
    </source>
</evidence>
<comment type="subcellular location">
    <subcellularLocation>
        <location evidence="1">Secreted</location>
    </subcellularLocation>
</comment>
<keyword evidence="3" id="KW-0245">EGF-like domain</keyword>
<evidence type="ECO:0000256" key="3">
    <source>
        <dbReference type="ARBA" id="ARBA00022536"/>
    </source>
</evidence>
<feature type="non-terminal residue" evidence="9">
    <location>
        <position position="1"/>
    </location>
</feature>
<evidence type="ECO:0000256" key="2">
    <source>
        <dbReference type="ARBA" id="ARBA00022525"/>
    </source>
</evidence>
<dbReference type="Pfam" id="PF14670">
    <property type="entry name" value="FXa_inhibition"/>
    <property type="match status" value="2"/>
</dbReference>
<dbReference type="SUPFAM" id="SSF57196">
    <property type="entry name" value="EGF/Laminin"/>
    <property type="match status" value="3"/>
</dbReference>
<accession>A0A653BXD3</accession>
<organism evidence="9 10">
    <name type="scientific">Callosobruchus maculatus</name>
    <name type="common">Southern cowpea weevil</name>
    <name type="synonym">Pulse bruchid</name>
    <dbReference type="NCBI Taxonomy" id="64391"/>
    <lineage>
        <taxon>Eukaryota</taxon>
        <taxon>Metazoa</taxon>
        <taxon>Ecdysozoa</taxon>
        <taxon>Arthropoda</taxon>
        <taxon>Hexapoda</taxon>
        <taxon>Insecta</taxon>
        <taxon>Pterygota</taxon>
        <taxon>Neoptera</taxon>
        <taxon>Endopterygota</taxon>
        <taxon>Coleoptera</taxon>
        <taxon>Polyphaga</taxon>
        <taxon>Cucujiformia</taxon>
        <taxon>Chrysomeloidea</taxon>
        <taxon>Chrysomelidae</taxon>
        <taxon>Bruchinae</taxon>
        <taxon>Bruchini</taxon>
        <taxon>Callosobruchus</taxon>
    </lineage>
</organism>
<dbReference type="InterPro" id="IPR001881">
    <property type="entry name" value="EGF-like_Ca-bd_dom"/>
</dbReference>
<dbReference type="InterPro" id="IPR049883">
    <property type="entry name" value="NOTCH1_EGF-like"/>
</dbReference>
<keyword evidence="5" id="KW-0677">Repeat</keyword>
<evidence type="ECO:0000256" key="6">
    <source>
        <dbReference type="ARBA" id="ARBA00023157"/>
    </source>
</evidence>
<dbReference type="InterPro" id="IPR018097">
    <property type="entry name" value="EGF_Ca-bd_CS"/>
</dbReference>
<dbReference type="Gene3D" id="2.10.25.10">
    <property type="entry name" value="Laminin"/>
    <property type="match status" value="4"/>
</dbReference>
<evidence type="ECO:0000313" key="10">
    <source>
        <dbReference type="Proteomes" id="UP000410492"/>
    </source>
</evidence>
<keyword evidence="2" id="KW-0964">Secreted</keyword>
<dbReference type="PANTHER" id="PTHR47333">
    <property type="entry name" value="VON WILLEBRAND FACTOR C AND EGF DOMAIN-CONTAINING PROTEIN"/>
    <property type="match status" value="1"/>
</dbReference>
<dbReference type="GO" id="GO:0005576">
    <property type="term" value="C:extracellular region"/>
    <property type="evidence" value="ECO:0007669"/>
    <property type="project" value="UniProtKB-SubCell"/>
</dbReference>
<dbReference type="Proteomes" id="UP000410492">
    <property type="component" value="Unassembled WGS sequence"/>
</dbReference>
<proteinExistence type="predicted"/>
<dbReference type="CDD" id="cd00054">
    <property type="entry name" value="EGF_CA"/>
    <property type="match status" value="1"/>
</dbReference>
<evidence type="ECO:0000313" key="9">
    <source>
        <dbReference type="EMBL" id="VEN39941.1"/>
    </source>
</evidence>
<keyword evidence="4" id="KW-0732">Signal</keyword>
<keyword evidence="7" id="KW-0325">Glycoprotein</keyword>
<gene>
    <name evidence="9" type="ORF">CALMAC_LOCUS4285</name>
</gene>
<dbReference type="PROSITE" id="PS01187">
    <property type="entry name" value="EGF_CA"/>
    <property type="match status" value="1"/>
</dbReference>
<dbReference type="PROSITE" id="PS01186">
    <property type="entry name" value="EGF_2"/>
    <property type="match status" value="1"/>
</dbReference>
<dbReference type="GO" id="GO:0005509">
    <property type="term" value="F:calcium ion binding"/>
    <property type="evidence" value="ECO:0007669"/>
    <property type="project" value="InterPro"/>
</dbReference>
<dbReference type="InterPro" id="IPR052080">
    <property type="entry name" value="vWF_C/EGF_Fibrillin"/>
</dbReference>
<dbReference type="Pfam" id="PF07645">
    <property type="entry name" value="EGF_CA"/>
    <property type="match status" value="1"/>
</dbReference>
<dbReference type="InterPro" id="IPR000742">
    <property type="entry name" value="EGF"/>
</dbReference>
<dbReference type="SMART" id="SM00181">
    <property type="entry name" value="EGF"/>
    <property type="match status" value="4"/>
</dbReference>
<evidence type="ECO:0000256" key="5">
    <source>
        <dbReference type="ARBA" id="ARBA00022737"/>
    </source>
</evidence>
<protein>
    <recommendedName>
        <fullName evidence="8">EGF-like domain-containing protein</fullName>
    </recommendedName>
</protein>
<keyword evidence="10" id="KW-1185">Reference proteome</keyword>
<evidence type="ECO:0000259" key="8">
    <source>
        <dbReference type="PROSITE" id="PS01186"/>
    </source>
</evidence>
<sequence>GSYLAIVKCLDTEELQRQKPPDTGGRLSLSAVQPISLPTATSVVPRTAKTVSISSIVLLSCRSSFVIVYRSKCLDLVYRLYLEMRSNVLKLVIFCTALSIGIIKTEAKESQAKQPQNGKKAQKGSQNHLKAISKDLLAQLDTSCTDTSPPDIKNGQVIRILKHVKRKTKGKHFLMAEYKCDRGYNFKQPFGKWMFCSKNSWVGKTPSCEKKIKSDGYQSDSPNVNLPQVPAIAGECSPEDKEKCQYLCHIHNGSPTCDCPIGFTKKGNDCEDINECEINNGGCTHSCTNIPGSSKCSCPKGFRLTSDGRSCEDINECHLRNGHGPCQDTCENTPGSYRCGCANLNGTRLAKDQHTCADVNECTEGTAGCSHSCINAKGNAFCTCPLGMELGEDWKTCKG</sequence>
<name>A0A653BXD3_CALMS</name>
<evidence type="ECO:0000256" key="1">
    <source>
        <dbReference type="ARBA" id="ARBA00004613"/>
    </source>
</evidence>
<keyword evidence="6" id="KW-1015">Disulfide bond</keyword>
<dbReference type="AlphaFoldDB" id="A0A653BXD3"/>
<reference evidence="9 10" key="1">
    <citation type="submission" date="2019-01" db="EMBL/GenBank/DDBJ databases">
        <authorList>
            <person name="Sayadi A."/>
        </authorList>
    </citation>
    <scope>NUCLEOTIDE SEQUENCE [LARGE SCALE GENOMIC DNA]</scope>
</reference>
<dbReference type="FunFam" id="2.10.25.10:FF:000119">
    <property type="entry name" value="vitamin K-dependent protein S"/>
    <property type="match status" value="1"/>
</dbReference>
<dbReference type="SMART" id="SM00179">
    <property type="entry name" value="EGF_CA"/>
    <property type="match status" value="4"/>
</dbReference>
<dbReference type="OrthoDB" id="10045365at2759"/>
<dbReference type="PANTHER" id="PTHR47333:SF4">
    <property type="entry name" value="EGF-LIKE DOMAIN-CONTAINING PROTEIN"/>
    <property type="match status" value="1"/>
</dbReference>
<evidence type="ECO:0000256" key="7">
    <source>
        <dbReference type="ARBA" id="ARBA00023180"/>
    </source>
</evidence>
<feature type="non-terminal residue" evidence="9">
    <location>
        <position position="399"/>
    </location>
</feature>
<dbReference type="EMBL" id="CAACVG010006137">
    <property type="protein sequence ID" value="VEN39941.1"/>
    <property type="molecule type" value="Genomic_DNA"/>
</dbReference>